<dbReference type="AlphaFoldDB" id="A0A0N4UV38"/>
<protein>
    <submittedName>
        <fullName evidence="4">DUF148 domain-containing protein</fullName>
    </submittedName>
</protein>
<sequence>MIKANENTLKNDIELMIDTWAASQGGAVQADYNEFKKDAQTASNLLVDVVNNAQISDEAKEGLRKLFEIEHNKGISLNDERRLSSALINDLSATAQAELTQFLQDTRRQDLSKVSERKGNKNLSFASRRGPCDANTNASGLQQSVLQSPNGTETDISLIIQSSQEVGYLSNSSPYSDRTVVHLPCILNNSNSDVGQNLSDFQKASEENDETAEQAFDSFQNAGSTNQQNQVVSKNASESGVNETTTVAVNPQALLVNAQGGAVSTLITPAFFETITPTLEVASTATPSTTSEEFTVPAVGTLSETQ</sequence>
<keyword evidence="3" id="KW-1185">Reference proteome</keyword>
<reference evidence="4" key="1">
    <citation type="submission" date="2017-02" db="UniProtKB">
        <authorList>
            <consortium name="WormBaseParasite"/>
        </authorList>
    </citation>
    <scope>IDENTIFICATION</scope>
</reference>
<dbReference type="WBParaSite" id="EVEC_0000128701-mRNA-1">
    <property type="protein sequence ID" value="EVEC_0000128701-mRNA-1"/>
    <property type="gene ID" value="EVEC_0000128701"/>
</dbReference>
<feature type="compositionally biased region" description="Low complexity" evidence="1">
    <location>
        <begin position="283"/>
        <end position="295"/>
    </location>
</feature>
<gene>
    <name evidence="2" type="ORF">EVEC_LOCUS995</name>
</gene>
<feature type="region of interest" description="Disordered" evidence="1">
    <location>
        <begin position="110"/>
        <end position="138"/>
    </location>
</feature>
<name>A0A0N4UV38_ENTVE</name>
<accession>A0A0N4UV38</accession>
<dbReference type="Proteomes" id="UP000274131">
    <property type="component" value="Unassembled WGS sequence"/>
</dbReference>
<organism evidence="4">
    <name type="scientific">Enterobius vermicularis</name>
    <name type="common">Human pinworm</name>
    <dbReference type="NCBI Taxonomy" id="51028"/>
    <lineage>
        <taxon>Eukaryota</taxon>
        <taxon>Metazoa</taxon>
        <taxon>Ecdysozoa</taxon>
        <taxon>Nematoda</taxon>
        <taxon>Chromadorea</taxon>
        <taxon>Rhabditida</taxon>
        <taxon>Spirurina</taxon>
        <taxon>Oxyuridomorpha</taxon>
        <taxon>Oxyuroidea</taxon>
        <taxon>Oxyuridae</taxon>
        <taxon>Enterobius</taxon>
    </lineage>
</organism>
<dbReference type="EMBL" id="UXUI01007157">
    <property type="protein sequence ID" value="VDD85852.1"/>
    <property type="molecule type" value="Genomic_DNA"/>
</dbReference>
<evidence type="ECO:0000313" key="2">
    <source>
        <dbReference type="EMBL" id="VDD85852.1"/>
    </source>
</evidence>
<proteinExistence type="predicted"/>
<feature type="region of interest" description="Disordered" evidence="1">
    <location>
        <begin position="283"/>
        <end position="306"/>
    </location>
</feature>
<evidence type="ECO:0000313" key="3">
    <source>
        <dbReference type="Proteomes" id="UP000274131"/>
    </source>
</evidence>
<reference evidence="2 3" key="2">
    <citation type="submission" date="2018-10" db="EMBL/GenBank/DDBJ databases">
        <authorList>
            <consortium name="Pathogen Informatics"/>
        </authorList>
    </citation>
    <scope>NUCLEOTIDE SEQUENCE [LARGE SCALE GENOMIC DNA]</scope>
</reference>
<evidence type="ECO:0000313" key="4">
    <source>
        <dbReference type="WBParaSite" id="EVEC_0000128701-mRNA-1"/>
    </source>
</evidence>
<evidence type="ECO:0000256" key="1">
    <source>
        <dbReference type="SAM" id="MobiDB-lite"/>
    </source>
</evidence>
<feature type="compositionally biased region" description="Basic and acidic residues" evidence="1">
    <location>
        <begin position="110"/>
        <end position="119"/>
    </location>
</feature>